<dbReference type="AlphaFoldDB" id="A0A101MKN1"/>
<dbReference type="Proteomes" id="UP000055045">
    <property type="component" value="Unassembled WGS sequence"/>
</dbReference>
<reference evidence="1 2" key="1">
    <citation type="submission" date="2015-10" db="EMBL/GenBank/DDBJ databases">
        <title>Genome sequencing of Penicillium freii.</title>
        <authorList>
            <person name="Nguyen H.D."/>
            <person name="Visagie C.M."/>
            <person name="Seifert K.A."/>
        </authorList>
    </citation>
    <scope>NUCLEOTIDE SEQUENCE [LARGE SCALE GENOMIC DNA]</scope>
    <source>
        <strain evidence="1 2">DAOM 242723</strain>
    </source>
</reference>
<keyword evidence="2" id="KW-1185">Reference proteome</keyword>
<dbReference type="STRING" id="48697.A0A101MKN1"/>
<organism evidence="1 2">
    <name type="scientific">Penicillium freii</name>
    <dbReference type="NCBI Taxonomy" id="48697"/>
    <lineage>
        <taxon>Eukaryota</taxon>
        <taxon>Fungi</taxon>
        <taxon>Dikarya</taxon>
        <taxon>Ascomycota</taxon>
        <taxon>Pezizomycotina</taxon>
        <taxon>Eurotiomycetes</taxon>
        <taxon>Eurotiomycetidae</taxon>
        <taxon>Eurotiales</taxon>
        <taxon>Aspergillaceae</taxon>
        <taxon>Penicillium</taxon>
    </lineage>
</organism>
<sequence>MRPKQKQISGFSSSDLHILPRKPFIYQGCWRSKDLMPDTMLNPVALSLSPSCHDAISWSPDGELAIASDEYFQILVCI</sequence>
<proteinExistence type="predicted"/>
<dbReference type="EMBL" id="LLXE01000105">
    <property type="protein sequence ID" value="KUM62309.1"/>
    <property type="molecule type" value="Genomic_DNA"/>
</dbReference>
<evidence type="ECO:0000313" key="1">
    <source>
        <dbReference type="EMBL" id="KUM62309.1"/>
    </source>
</evidence>
<comment type="caution">
    <text evidence="1">The sequence shown here is derived from an EMBL/GenBank/DDBJ whole genome shotgun (WGS) entry which is preliminary data.</text>
</comment>
<name>A0A101MKN1_PENFR</name>
<gene>
    <name evidence="1" type="ORF">ACN42_g4807</name>
</gene>
<protein>
    <submittedName>
        <fullName evidence="1">Uncharacterized protein</fullName>
    </submittedName>
</protein>
<evidence type="ECO:0000313" key="2">
    <source>
        <dbReference type="Proteomes" id="UP000055045"/>
    </source>
</evidence>
<accession>A0A101MKN1</accession>